<dbReference type="EMBL" id="JBHTNF010000002">
    <property type="protein sequence ID" value="MFD1327270.1"/>
    <property type="molecule type" value="Genomic_DNA"/>
</dbReference>
<feature type="transmembrane region" description="Helical" evidence="7">
    <location>
        <begin position="18"/>
        <end position="40"/>
    </location>
</feature>
<evidence type="ECO:0000256" key="6">
    <source>
        <dbReference type="RuleBase" id="RU003376"/>
    </source>
</evidence>
<feature type="transmembrane region" description="Helical" evidence="7">
    <location>
        <begin position="128"/>
        <end position="150"/>
    </location>
</feature>
<dbReference type="PROSITE" id="PS50253">
    <property type="entry name" value="COX3"/>
    <property type="match status" value="1"/>
</dbReference>
<dbReference type="Gene3D" id="1.20.120.80">
    <property type="entry name" value="Cytochrome c oxidase, subunit III, four-helix bundle"/>
    <property type="match status" value="1"/>
</dbReference>
<protein>
    <submittedName>
        <fullName evidence="9">Cytochrome c oxidase subunit 3 family protein</fullName>
    </submittedName>
</protein>
<dbReference type="InterPro" id="IPR000298">
    <property type="entry name" value="Cyt_c_oxidase-like_su3"/>
</dbReference>
<dbReference type="RefSeq" id="WP_374834918.1">
    <property type="nucleotide sequence ID" value="NZ_JBHEEW010000001.1"/>
</dbReference>
<dbReference type="Proteomes" id="UP001597173">
    <property type="component" value="Unassembled WGS sequence"/>
</dbReference>
<organism evidence="9 10">
    <name type="scientific">Mycoplana ramosa</name>
    <name type="common">Mycoplana bullata</name>
    <dbReference type="NCBI Taxonomy" id="40837"/>
    <lineage>
        <taxon>Bacteria</taxon>
        <taxon>Pseudomonadati</taxon>
        <taxon>Pseudomonadota</taxon>
        <taxon>Alphaproteobacteria</taxon>
        <taxon>Hyphomicrobiales</taxon>
        <taxon>Rhizobiaceae</taxon>
        <taxon>Mycoplana</taxon>
    </lineage>
</organism>
<evidence type="ECO:0000256" key="1">
    <source>
        <dbReference type="ARBA" id="ARBA00004141"/>
    </source>
</evidence>
<comment type="similarity">
    <text evidence="2 6">Belongs to the cytochrome c oxidase subunit 3 family.</text>
</comment>
<evidence type="ECO:0000256" key="4">
    <source>
        <dbReference type="ARBA" id="ARBA00022989"/>
    </source>
</evidence>
<comment type="subcellular location">
    <subcellularLocation>
        <location evidence="6">Cell membrane</location>
        <topology evidence="6">Multi-pass membrane protein</topology>
    </subcellularLocation>
    <subcellularLocation>
        <location evidence="1">Membrane</location>
        <topology evidence="1">Multi-pass membrane protein</topology>
    </subcellularLocation>
</comment>
<dbReference type="InterPro" id="IPR024791">
    <property type="entry name" value="Cyt_c/ubiquinol_Oxase_su3"/>
</dbReference>
<dbReference type="InterPro" id="IPR035973">
    <property type="entry name" value="Cyt_c_oxidase_su3-like_sf"/>
</dbReference>
<feature type="transmembrane region" description="Helical" evidence="7">
    <location>
        <begin position="90"/>
        <end position="108"/>
    </location>
</feature>
<feature type="domain" description="Heme-copper oxidase subunit III family profile" evidence="8">
    <location>
        <begin position="1"/>
        <end position="183"/>
    </location>
</feature>
<accession>A0ABW3YU95</accession>
<keyword evidence="4 7" id="KW-1133">Transmembrane helix</keyword>
<dbReference type="InterPro" id="IPR013833">
    <property type="entry name" value="Cyt_c_oxidase_su3_a-hlx"/>
</dbReference>
<proteinExistence type="inferred from homology"/>
<sequence length="183" mass="20353">MTMAPLSQADSTDEGGDLLLWVLVWSELAAFGILLFGYLVMSILHAETFDAAQLHLSSRIASINTIVLITSGWQAALAARKGASLLQQRVCLLLAAALGFLFVALKFIEYSSEWKYAGDETFSSFFELYFMITGFHLAHVAFVAGLFVLVARRPERGNILILTTVWHVIDLVWLVMFPLIYFG</sequence>
<dbReference type="PANTHER" id="PTHR11403:SF6">
    <property type="entry name" value="NITRIC OXIDE REDUCTASE SUBUNIT E"/>
    <property type="match status" value="1"/>
</dbReference>
<keyword evidence="3 6" id="KW-0812">Transmembrane</keyword>
<comment type="caution">
    <text evidence="9">The sequence shown here is derived from an EMBL/GenBank/DDBJ whole genome shotgun (WGS) entry which is preliminary data.</text>
</comment>
<dbReference type="PANTHER" id="PTHR11403">
    <property type="entry name" value="CYTOCHROME C OXIDASE SUBUNIT III"/>
    <property type="match status" value="1"/>
</dbReference>
<evidence type="ECO:0000313" key="10">
    <source>
        <dbReference type="Proteomes" id="UP001597173"/>
    </source>
</evidence>
<reference evidence="10" key="1">
    <citation type="journal article" date="2019" name="Int. J. Syst. Evol. Microbiol.">
        <title>The Global Catalogue of Microorganisms (GCM) 10K type strain sequencing project: providing services to taxonomists for standard genome sequencing and annotation.</title>
        <authorList>
            <consortium name="The Broad Institute Genomics Platform"/>
            <consortium name="The Broad Institute Genome Sequencing Center for Infectious Disease"/>
            <person name="Wu L."/>
            <person name="Ma J."/>
        </authorList>
    </citation>
    <scope>NUCLEOTIDE SEQUENCE [LARGE SCALE GENOMIC DNA]</scope>
    <source>
        <strain evidence="10">CCUG 55609</strain>
    </source>
</reference>
<keyword evidence="5 7" id="KW-0472">Membrane</keyword>
<keyword evidence="10" id="KW-1185">Reference proteome</keyword>
<evidence type="ECO:0000256" key="3">
    <source>
        <dbReference type="ARBA" id="ARBA00022692"/>
    </source>
</evidence>
<evidence type="ECO:0000313" key="9">
    <source>
        <dbReference type="EMBL" id="MFD1327270.1"/>
    </source>
</evidence>
<name>A0ABW3YU95_MYCRA</name>
<evidence type="ECO:0000256" key="7">
    <source>
        <dbReference type="SAM" id="Phobius"/>
    </source>
</evidence>
<gene>
    <name evidence="9" type="ORF">ACFQ33_05120</name>
</gene>
<dbReference type="SUPFAM" id="SSF81452">
    <property type="entry name" value="Cytochrome c oxidase subunit III-like"/>
    <property type="match status" value="1"/>
</dbReference>
<evidence type="ECO:0000259" key="8">
    <source>
        <dbReference type="PROSITE" id="PS50253"/>
    </source>
</evidence>
<evidence type="ECO:0000256" key="5">
    <source>
        <dbReference type="ARBA" id="ARBA00023136"/>
    </source>
</evidence>
<feature type="transmembrane region" description="Helical" evidence="7">
    <location>
        <begin position="60"/>
        <end position="78"/>
    </location>
</feature>
<feature type="transmembrane region" description="Helical" evidence="7">
    <location>
        <begin position="159"/>
        <end position="182"/>
    </location>
</feature>
<evidence type="ECO:0000256" key="2">
    <source>
        <dbReference type="ARBA" id="ARBA00010581"/>
    </source>
</evidence>